<dbReference type="InterPro" id="IPR036278">
    <property type="entry name" value="Sialidase_sf"/>
</dbReference>
<dbReference type="STRING" id="182217.HCW_06235"/>
<organism evidence="2 3">
    <name type="scientific">Helicobacter cetorum (strain ATCC BAA-429 / MIT 00-7128)</name>
    <dbReference type="NCBI Taxonomy" id="182217"/>
    <lineage>
        <taxon>Bacteria</taxon>
        <taxon>Pseudomonadati</taxon>
        <taxon>Campylobacterota</taxon>
        <taxon>Epsilonproteobacteria</taxon>
        <taxon>Campylobacterales</taxon>
        <taxon>Helicobacteraceae</taxon>
        <taxon>Helicobacter</taxon>
    </lineage>
</organism>
<protein>
    <recommendedName>
        <fullName evidence="1">Sialidase domain-containing protein</fullName>
    </recommendedName>
</protein>
<dbReference type="CDD" id="cd15482">
    <property type="entry name" value="Sialidase_non-viral"/>
    <property type="match status" value="1"/>
</dbReference>
<dbReference type="EMBL" id="CP003479">
    <property type="protein sequence ID" value="AFI04507.1"/>
    <property type="molecule type" value="Genomic_DNA"/>
</dbReference>
<dbReference type="KEGG" id="hce:HCW_06235"/>
<evidence type="ECO:0000313" key="3">
    <source>
        <dbReference type="Proteomes" id="UP000005010"/>
    </source>
</evidence>
<proteinExistence type="predicted"/>
<sequence>MEHSRNLLTLKNLAFLLALLSVLTFIINKHQHPNYTFNPNKPLLTHNKPFFSKLDIPKPKNAPMVHASSLISLPNKTLLVAYFSGTREGAKDVQINANIYNPNTKKWSEAFILLTRETLSKSAHEYIKKLGNPLLFWHQNKILLFVVGVSMGGWATSKIYQLESPSIHKPFKLVRSLHLSPFLNLSHLVRTKPLNTDDGGFILPLYHELASQYPLLLKFDFQANPTELFRPNLLHAQLQPSITPYKKCAIMAFRNHHFSNALMLQTCLSPTKWQSLLPTNLKNLDDSLNLLNLNNTLYLIHNPDNLSLRRQKLLISQLKNDNTFHTLSVLDKADEVSYPSSLIDNNFIDITYTYNRQTIRHIRFNLAYLNSLLSLQP</sequence>
<dbReference type="eggNOG" id="COG4692">
    <property type="taxonomic scope" value="Bacteria"/>
</dbReference>
<dbReference type="RefSeq" id="WP_014661375.1">
    <property type="nucleotide sequence ID" value="NC_017737.1"/>
</dbReference>
<dbReference type="Proteomes" id="UP000005010">
    <property type="component" value="Chromosome"/>
</dbReference>
<dbReference type="PANTHER" id="PTHR43752">
    <property type="entry name" value="BNR/ASP-BOX REPEAT FAMILY PROTEIN"/>
    <property type="match status" value="1"/>
</dbReference>
<reference evidence="3" key="1">
    <citation type="submission" date="2012-04" db="EMBL/GenBank/DDBJ databases">
        <title>Complete genome sequence of Helicobacter cetorum strain MIT 00-7128.</title>
        <authorList>
            <person name="Kersulyte D."/>
            <person name="Berg D.E."/>
        </authorList>
    </citation>
    <scope>NUCLEOTIDE SEQUENCE [LARGE SCALE GENOMIC DNA]</scope>
    <source>
        <strain evidence="3">MIT 00-7128</strain>
    </source>
</reference>
<accession>I0ENI8</accession>
<evidence type="ECO:0000313" key="2">
    <source>
        <dbReference type="EMBL" id="AFI04507.1"/>
    </source>
</evidence>
<dbReference type="PANTHER" id="PTHR43752:SF2">
    <property type="entry name" value="BNR_ASP-BOX REPEAT FAMILY PROTEIN"/>
    <property type="match status" value="1"/>
</dbReference>
<feature type="domain" description="Sialidase" evidence="1">
    <location>
        <begin position="77"/>
        <end position="348"/>
    </location>
</feature>
<name>I0ENI8_HELC0</name>
<dbReference type="SUPFAM" id="SSF50939">
    <property type="entry name" value="Sialidases"/>
    <property type="match status" value="1"/>
</dbReference>
<dbReference type="HOGENOM" id="CLU_053117_0_0_7"/>
<dbReference type="InterPro" id="IPR011040">
    <property type="entry name" value="Sialidase"/>
</dbReference>
<evidence type="ECO:0000259" key="1">
    <source>
        <dbReference type="Pfam" id="PF13088"/>
    </source>
</evidence>
<gene>
    <name evidence="2" type="ordered locus">HCW_06235</name>
</gene>
<dbReference type="AlphaFoldDB" id="I0ENI8"/>
<keyword evidence="3" id="KW-1185">Reference proteome</keyword>
<dbReference type="Pfam" id="PF13088">
    <property type="entry name" value="BNR_2"/>
    <property type="match status" value="1"/>
</dbReference>
<dbReference type="PATRIC" id="fig|182217.3.peg.1318"/>